<dbReference type="EMBL" id="CP002338">
    <property type="protein sequence ID" value="ADQ59730.1"/>
    <property type="molecule type" value="Genomic_DNA"/>
</dbReference>
<protein>
    <submittedName>
        <fullName evidence="1">Uncharacterized protein</fullName>
    </submittedName>
</protein>
<dbReference type="AlphaFoldDB" id="E4SM33"/>
<name>E4SM33_LACAR</name>
<reference evidence="1 2" key="1">
    <citation type="journal article" date="2011" name="J. Bacteriol.">
        <title>Genome sequence of Lactobacillus amylovorus GRL1112.</title>
        <authorList>
            <person name="Kant R."/>
            <person name="Paulin L."/>
            <person name="Alatalo E."/>
            <person name="de Vos W.M."/>
            <person name="Palva A."/>
        </authorList>
    </citation>
    <scope>NUCLEOTIDE SEQUENCE [LARGE SCALE GENOMIC DNA]</scope>
    <source>
        <strain evidence="1 2">GRL 1112</strain>
    </source>
</reference>
<dbReference type="HOGENOM" id="CLU_3404092_0_0_9"/>
<gene>
    <name evidence="1" type="ordered locus">LA2_09115</name>
</gene>
<evidence type="ECO:0000313" key="1">
    <source>
        <dbReference type="EMBL" id="ADQ59730.1"/>
    </source>
</evidence>
<evidence type="ECO:0000313" key="2">
    <source>
        <dbReference type="Proteomes" id="UP000007033"/>
    </source>
</evidence>
<proteinExistence type="predicted"/>
<sequence>MNWNKHYDVYSPDKEMAYYDSHYWNYFFST</sequence>
<dbReference type="Proteomes" id="UP000007033">
    <property type="component" value="Chromosome"/>
</dbReference>
<dbReference type="KEGG" id="lam:LA2_09115"/>
<accession>E4SM33</accession>
<organism evidence="1 2">
    <name type="scientific">Lactobacillus amylovorus (strain GRL 1112)</name>
    <dbReference type="NCBI Taxonomy" id="695560"/>
    <lineage>
        <taxon>Bacteria</taxon>
        <taxon>Bacillati</taxon>
        <taxon>Bacillota</taxon>
        <taxon>Bacilli</taxon>
        <taxon>Lactobacillales</taxon>
        <taxon>Lactobacillaceae</taxon>
        <taxon>Lactobacillus</taxon>
    </lineage>
</organism>